<reference evidence="3 4" key="1">
    <citation type="journal article" date="2014" name="Am. J. Bot.">
        <title>Genome assembly and annotation for red clover (Trifolium pratense; Fabaceae).</title>
        <authorList>
            <person name="Istvanek J."/>
            <person name="Jaros M."/>
            <person name="Krenek A."/>
            <person name="Repkova J."/>
        </authorList>
    </citation>
    <scope>NUCLEOTIDE SEQUENCE [LARGE SCALE GENOMIC DNA]</scope>
    <source>
        <strain evidence="4">cv. Tatra</strain>
        <tissue evidence="3">Young leaves</tissue>
    </source>
</reference>
<name>A0A2K3NJN6_TRIPR</name>
<protein>
    <submittedName>
        <fullName evidence="3">F-box/LRR-repeat protein</fullName>
    </submittedName>
</protein>
<evidence type="ECO:0000259" key="2">
    <source>
        <dbReference type="PROSITE" id="PS50181"/>
    </source>
</evidence>
<evidence type="ECO:0000256" key="1">
    <source>
        <dbReference type="SAM" id="MobiDB-lite"/>
    </source>
</evidence>
<gene>
    <name evidence="3" type="ORF">L195_g026534</name>
</gene>
<feature type="region of interest" description="Disordered" evidence="1">
    <location>
        <begin position="1"/>
        <end position="42"/>
    </location>
</feature>
<evidence type="ECO:0000313" key="4">
    <source>
        <dbReference type="Proteomes" id="UP000236291"/>
    </source>
</evidence>
<dbReference type="Pfam" id="PF00646">
    <property type="entry name" value="F-box"/>
    <property type="match status" value="1"/>
</dbReference>
<dbReference type="CDD" id="cd22160">
    <property type="entry name" value="F-box_AtFBL13-like"/>
    <property type="match status" value="1"/>
</dbReference>
<dbReference type="InterPro" id="IPR036047">
    <property type="entry name" value="F-box-like_dom_sf"/>
</dbReference>
<feature type="compositionally biased region" description="Basic residues" evidence="1">
    <location>
        <begin position="1"/>
        <end position="10"/>
    </location>
</feature>
<dbReference type="InterPro" id="IPR001810">
    <property type="entry name" value="F-box_dom"/>
</dbReference>
<dbReference type="InterPro" id="IPR053781">
    <property type="entry name" value="F-box_AtFBL13-like"/>
</dbReference>
<dbReference type="Gene3D" id="3.80.10.10">
    <property type="entry name" value="Ribonuclease Inhibitor"/>
    <property type="match status" value="1"/>
</dbReference>
<dbReference type="InterPro" id="IPR055294">
    <property type="entry name" value="FBL60-like"/>
</dbReference>
<organism evidence="3 4">
    <name type="scientific">Trifolium pratense</name>
    <name type="common">Red clover</name>
    <dbReference type="NCBI Taxonomy" id="57577"/>
    <lineage>
        <taxon>Eukaryota</taxon>
        <taxon>Viridiplantae</taxon>
        <taxon>Streptophyta</taxon>
        <taxon>Embryophyta</taxon>
        <taxon>Tracheophyta</taxon>
        <taxon>Spermatophyta</taxon>
        <taxon>Magnoliopsida</taxon>
        <taxon>eudicotyledons</taxon>
        <taxon>Gunneridae</taxon>
        <taxon>Pentapetalae</taxon>
        <taxon>rosids</taxon>
        <taxon>fabids</taxon>
        <taxon>Fabales</taxon>
        <taxon>Fabaceae</taxon>
        <taxon>Papilionoideae</taxon>
        <taxon>50 kb inversion clade</taxon>
        <taxon>NPAAA clade</taxon>
        <taxon>Hologalegina</taxon>
        <taxon>IRL clade</taxon>
        <taxon>Trifolieae</taxon>
        <taxon>Trifolium</taxon>
    </lineage>
</organism>
<dbReference type="PROSITE" id="PS50181">
    <property type="entry name" value="FBOX"/>
    <property type="match status" value="1"/>
</dbReference>
<dbReference type="Proteomes" id="UP000236291">
    <property type="component" value="Unassembled WGS sequence"/>
</dbReference>
<dbReference type="Pfam" id="PF08387">
    <property type="entry name" value="FBD"/>
    <property type="match status" value="1"/>
</dbReference>
<dbReference type="PANTHER" id="PTHR31293">
    <property type="entry name" value="RNI-LIKE SUPERFAMILY PROTEIN"/>
    <property type="match status" value="1"/>
</dbReference>
<dbReference type="SUPFAM" id="SSF52047">
    <property type="entry name" value="RNI-like"/>
    <property type="match status" value="1"/>
</dbReference>
<reference evidence="3 4" key="2">
    <citation type="journal article" date="2017" name="Front. Plant Sci.">
        <title>Gene Classification and Mining of Molecular Markers Useful in Red Clover (Trifolium pratense) Breeding.</title>
        <authorList>
            <person name="Istvanek J."/>
            <person name="Dluhosova J."/>
            <person name="Dluhos P."/>
            <person name="Patkova L."/>
            <person name="Nedelnik J."/>
            <person name="Repkova J."/>
        </authorList>
    </citation>
    <scope>NUCLEOTIDE SEQUENCE [LARGE SCALE GENOMIC DNA]</scope>
    <source>
        <strain evidence="4">cv. Tatra</strain>
        <tissue evidence="3">Young leaves</tissue>
    </source>
</reference>
<dbReference type="EMBL" id="ASHM01022344">
    <property type="protein sequence ID" value="PNY03209.1"/>
    <property type="molecule type" value="Genomic_DNA"/>
</dbReference>
<sequence>MSTKFSKKQPQRLSSSTLSSKKKKQRLSIPTRTGEEDDSRVSSLPDSILCNILSFLPTKEAVATTILSKRWKPLCLSVSTLDFNLYNLSRRTMKTAADLSRLVNSVMLSRHDTLPIQTFRLKCCPFRIWDADDIIELIISAIQRRTQTLELNMMFIDVHNNFVSSLFTCRTLTVLKLKNLTIREDIPQINNNISPLKTLHLETVFFVTHTHLINFLLSFPLLEELEANDVLITPPTIFVPKKADKVKCLSNLVTAKLSGNELIPLFLLSGAHTSLIIKLTRPCFVEVPVFYNLTQLEIFSDLKLQSWPKKWIWILEMLQNTPKLQHLIIHEEIENGNDHEEEYSWWEDPKIVPECLSSHLKTCLFRNYRGNKSPSWCGTSSNVIASDTGHWVYTNEEETTAAINYLKSCSAAMEEPFTVVSKAKKKKPQKAFPVRYTSSTGTDAFIFLLFLLEK</sequence>
<dbReference type="SUPFAM" id="SSF81383">
    <property type="entry name" value="F-box domain"/>
    <property type="match status" value="1"/>
</dbReference>
<dbReference type="InterPro" id="IPR006566">
    <property type="entry name" value="FBD"/>
</dbReference>
<feature type="non-terminal residue" evidence="3">
    <location>
        <position position="454"/>
    </location>
</feature>
<comment type="caution">
    <text evidence="3">The sequence shown here is derived from an EMBL/GenBank/DDBJ whole genome shotgun (WGS) entry which is preliminary data.</text>
</comment>
<dbReference type="InterPro" id="IPR032675">
    <property type="entry name" value="LRR_dom_sf"/>
</dbReference>
<accession>A0A2K3NJN6</accession>
<dbReference type="AlphaFoldDB" id="A0A2K3NJN6"/>
<dbReference type="ExpressionAtlas" id="A0A2K3NJN6">
    <property type="expression patterns" value="baseline"/>
</dbReference>
<feature type="domain" description="F-box" evidence="2">
    <location>
        <begin position="38"/>
        <end position="74"/>
    </location>
</feature>
<evidence type="ECO:0000313" key="3">
    <source>
        <dbReference type="EMBL" id="PNY03209.1"/>
    </source>
</evidence>
<proteinExistence type="predicted"/>
<dbReference type="PANTHER" id="PTHR31293:SF16">
    <property type="entry name" value="RNI-LIKE SUPERFAMILY PROTEIN"/>
    <property type="match status" value="1"/>
</dbReference>